<evidence type="ECO:0000313" key="1">
    <source>
        <dbReference type="EMBL" id="KAJ8645138.1"/>
    </source>
</evidence>
<sequence>MRVILHQPDIRYQPRRRQADNHKWVMKRVVNVIRAGEKGIHGIGKRPSSSSPPPASSSCQKNRKEGEKLLEPTVLDRADMAEKKEKEEEIKEEDEGEESPPEKPLPGDCCGSGCVRCVWDVYYDELEEYNNRQQQKKDVLLSGSGGGKDDSSKPKSKFPSSDSPPPPSSS</sequence>
<name>A0ACC2MHY1_PERAE</name>
<dbReference type="Proteomes" id="UP001234297">
    <property type="component" value="Chromosome 2"/>
</dbReference>
<proteinExistence type="predicted"/>
<reference evidence="1 2" key="1">
    <citation type="journal article" date="2022" name="Hortic Res">
        <title>A haplotype resolved chromosomal level avocado genome allows analysis of novel avocado genes.</title>
        <authorList>
            <person name="Nath O."/>
            <person name="Fletcher S.J."/>
            <person name="Hayward A."/>
            <person name="Shaw L.M."/>
            <person name="Masouleh A.K."/>
            <person name="Furtado A."/>
            <person name="Henry R.J."/>
            <person name="Mitter N."/>
        </authorList>
    </citation>
    <scope>NUCLEOTIDE SEQUENCE [LARGE SCALE GENOMIC DNA]</scope>
    <source>
        <strain evidence="2">cv. Hass</strain>
    </source>
</reference>
<evidence type="ECO:0000313" key="2">
    <source>
        <dbReference type="Proteomes" id="UP001234297"/>
    </source>
</evidence>
<comment type="caution">
    <text evidence="1">The sequence shown here is derived from an EMBL/GenBank/DDBJ whole genome shotgun (WGS) entry which is preliminary data.</text>
</comment>
<keyword evidence="2" id="KW-1185">Reference proteome</keyword>
<protein>
    <submittedName>
        <fullName evidence="1">Uncharacterized protein</fullName>
    </submittedName>
</protein>
<dbReference type="EMBL" id="CM056810">
    <property type="protein sequence ID" value="KAJ8645138.1"/>
    <property type="molecule type" value="Genomic_DNA"/>
</dbReference>
<accession>A0ACC2MHY1</accession>
<organism evidence="1 2">
    <name type="scientific">Persea americana</name>
    <name type="common">Avocado</name>
    <dbReference type="NCBI Taxonomy" id="3435"/>
    <lineage>
        <taxon>Eukaryota</taxon>
        <taxon>Viridiplantae</taxon>
        <taxon>Streptophyta</taxon>
        <taxon>Embryophyta</taxon>
        <taxon>Tracheophyta</taxon>
        <taxon>Spermatophyta</taxon>
        <taxon>Magnoliopsida</taxon>
        <taxon>Magnoliidae</taxon>
        <taxon>Laurales</taxon>
        <taxon>Lauraceae</taxon>
        <taxon>Persea</taxon>
    </lineage>
</organism>
<gene>
    <name evidence="1" type="ORF">MRB53_006886</name>
</gene>